<dbReference type="AlphaFoldDB" id="A0A820MW31"/>
<feature type="non-terminal residue" evidence="1">
    <location>
        <position position="1"/>
    </location>
</feature>
<dbReference type="EMBL" id="CAJOAZ010023813">
    <property type="protein sequence ID" value="CAF4378842.1"/>
    <property type="molecule type" value="Genomic_DNA"/>
</dbReference>
<evidence type="ECO:0000313" key="2">
    <source>
        <dbReference type="Proteomes" id="UP000663844"/>
    </source>
</evidence>
<accession>A0A820MW31</accession>
<proteinExistence type="predicted"/>
<evidence type="ECO:0000313" key="1">
    <source>
        <dbReference type="EMBL" id="CAF4378842.1"/>
    </source>
</evidence>
<name>A0A820MW31_9BILA</name>
<comment type="caution">
    <text evidence="1">The sequence shown here is derived from an EMBL/GenBank/DDBJ whole genome shotgun (WGS) entry which is preliminary data.</text>
</comment>
<reference evidence="1" key="1">
    <citation type="submission" date="2021-02" db="EMBL/GenBank/DDBJ databases">
        <authorList>
            <person name="Nowell W R."/>
        </authorList>
    </citation>
    <scope>NUCLEOTIDE SEQUENCE</scope>
</reference>
<feature type="non-terminal residue" evidence="1">
    <location>
        <position position="55"/>
    </location>
</feature>
<protein>
    <submittedName>
        <fullName evidence="1">Uncharacterized protein</fullName>
    </submittedName>
</protein>
<sequence length="55" mass="6398">FPVSSSAPVLLRSTGNYRMQSWHSWPGEIEEKFARETLKQRDFYFDTPPTSNFGT</sequence>
<gene>
    <name evidence="1" type="ORF">OXD698_LOCUS50256</name>
</gene>
<dbReference type="Proteomes" id="UP000663844">
    <property type="component" value="Unassembled WGS sequence"/>
</dbReference>
<organism evidence="1 2">
    <name type="scientific">Adineta steineri</name>
    <dbReference type="NCBI Taxonomy" id="433720"/>
    <lineage>
        <taxon>Eukaryota</taxon>
        <taxon>Metazoa</taxon>
        <taxon>Spiralia</taxon>
        <taxon>Gnathifera</taxon>
        <taxon>Rotifera</taxon>
        <taxon>Eurotatoria</taxon>
        <taxon>Bdelloidea</taxon>
        <taxon>Adinetida</taxon>
        <taxon>Adinetidae</taxon>
        <taxon>Adineta</taxon>
    </lineage>
</organism>